<protein>
    <submittedName>
        <fullName evidence="1">Uncharacterized protein</fullName>
    </submittedName>
</protein>
<keyword evidence="2" id="KW-1185">Reference proteome</keyword>
<accession>A0A5P1E8X7</accession>
<gene>
    <name evidence="1" type="ORF">A4U43_C09F6080</name>
</gene>
<organism evidence="1 2">
    <name type="scientific">Asparagus officinalis</name>
    <name type="common">Garden asparagus</name>
    <dbReference type="NCBI Taxonomy" id="4686"/>
    <lineage>
        <taxon>Eukaryota</taxon>
        <taxon>Viridiplantae</taxon>
        <taxon>Streptophyta</taxon>
        <taxon>Embryophyta</taxon>
        <taxon>Tracheophyta</taxon>
        <taxon>Spermatophyta</taxon>
        <taxon>Magnoliopsida</taxon>
        <taxon>Liliopsida</taxon>
        <taxon>Asparagales</taxon>
        <taxon>Asparagaceae</taxon>
        <taxon>Asparagoideae</taxon>
        <taxon>Asparagus</taxon>
    </lineage>
</organism>
<dbReference type="Proteomes" id="UP000243459">
    <property type="component" value="Chromosome 9"/>
</dbReference>
<proteinExistence type="predicted"/>
<dbReference type="AlphaFoldDB" id="A0A5P1E8X7"/>
<dbReference type="EMBL" id="CM007389">
    <property type="protein sequence ID" value="ONK57955.1"/>
    <property type="molecule type" value="Genomic_DNA"/>
</dbReference>
<reference evidence="2" key="1">
    <citation type="journal article" date="2017" name="Nat. Commun.">
        <title>The asparagus genome sheds light on the origin and evolution of a young Y chromosome.</title>
        <authorList>
            <person name="Harkess A."/>
            <person name="Zhou J."/>
            <person name="Xu C."/>
            <person name="Bowers J.E."/>
            <person name="Van der Hulst R."/>
            <person name="Ayyampalayam S."/>
            <person name="Mercati F."/>
            <person name="Riccardi P."/>
            <person name="McKain M.R."/>
            <person name="Kakrana A."/>
            <person name="Tang H."/>
            <person name="Ray J."/>
            <person name="Groenendijk J."/>
            <person name="Arikit S."/>
            <person name="Mathioni S.M."/>
            <person name="Nakano M."/>
            <person name="Shan H."/>
            <person name="Telgmann-Rauber A."/>
            <person name="Kanno A."/>
            <person name="Yue Z."/>
            <person name="Chen H."/>
            <person name="Li W."/>
            <person name="Chen Y."/>
            <person name="Xu X."/>
            <person name="Zhang Y."/>
            <person name="Luo S."/>
            <person name="Chen H."/>
            <person name="Gao J."/>
            <person name="Mao Z."/>
            <person name="Pires J.C."/>
            <person name="Luo M."/>
            <person name="Kudrna D."/>
            <person name="Wing R.A."/>
            <person name="Meyers B.C."/>
            <person name="Yi K."/>
            <person name="Kong H."/>
            <person name="Lavrijsen P."/>
            <person name="Sunseri F."/>
            <person name="Falavigna A."/>
            <person name="Ye Y."/>
            <person name="Leebens-Mack J.H."/>
            <person name="Chen G."/>
        </authorList>
    </citation>
    <scope>NUCLEOTIDE SEQUENCE [LARGE SCALE GENOMIC DNA]</scope>
    <source>
        <strain evidence="2">cv. DH0086</strain>
    </source>
</reference>
<sequence>MMLSLLRPIQEKFTIELHRSHFGIWWQDNWIVAFSLILYIIVDPLQQRFDVNVLKCNLAEVHYQIHYDTMLVEVRARLAGLGATTKKKLEKKRRLDRGKGSSGAVRHIQVDSALSFTYKLVTNFEEELADEKRARKAKKEKVTALDADLKRNKGKWRR</sequence>
<name>A0A5P1E8X7_ASPOF</name>
<dbReference type="Gramene" id="ONK57955">
    <property type="protein sequence ID" value="ONK57955"/>
    <property type="gene ID" value="A4U43_C09F6080"/>
</dbReference>
<evidence type="ECO:0000313" key="1">
    <source>
        <dbReference type="EMBL" id="ONK57955.1"/>
    </source>
</evidence>
<evidence type="ECO:0000313" key="2">
    <source>
        <dbReference type="Proteomes" id="UP000243459"/>
    </source>
</evidence>